<dbReference type="RefSeq" id="WP_350276338.1">
    <property type="nucleotide sequence ID" value="NZ_CP158165.1"/>
</dbReference>
<dbReference type="EMBL" id="CP158165">
    <property type="protein sequence ID" value="XBV23507.1"/>
    <property type="molecule type" value="Genomic_DNA"/>
</dbReference>
<organism evidence="1">
    <name type="scientific">Kribbella sp. HUAS MG21</name>
    <dbReference type="NCBI Taxonomy" id="3160966"/>
    <lineage>
        <taxon>Bacteria</taxon>
        <taxon>Bacillati</taxon>
        <taxon>Actinomycetota</taxon>
        <taxon>Actinomycetes</taxon>
        <taxon>Propionibacteriales</taxon>
        <taxon>Kribbellaceae</taxon>
        <taxon>Kribbella</taxon>
    </lineage>
</organism>
<reference evidence="1" key="1">
    <citation type="submission" date="2024-06" db="EMBL/GenBank/DDBJ databases">
        <title>Kribbella sp. strain HUAS MG21 genome sequences.</title>
        <authorList>
            <person name="Mo P."/>
        </authorList>
    </citation>
    <scope>NUCLEOTIDE SEQUENCE</scope>
    <source>
        <strain evidence="1">HUAS MG21</strain>
    </source>
</reference>
<proteinExistence type="predicted"/>
<sequence>MEMTPGTPVDGLHPLACGRSVEEVWEELDGGTPSVHLTECPHCRTARASLEQLAEATAFLVDDPAEVPTGLLDRIMTAVRADVNLGRTLPLPTGAAEVELSTTALAAVLRYVVDGVAGIRARQCRIELVTERPEAVNVSMTVALEFGTGQVAALEQARERVAAALRGQVGYELEQLDFEVVDVWADPR</sequence>
<evidence type="ECO:0000313" key="1">
    <source>
        <dbReference type="EMBL" id="XBV23507.1"/>
    </source>
</evidence>
<protein>
    <submittedName>
        <fullName evidence="1">Asp23/Gls24 family envelope stress response protein</fullName>
    </submittedName>
</protein>
<accession>A0AAU7T9G6</accession>
<gene>
    <name evidence="1" type="ORF">ABN611_33685</name>
</gene>
<name>A0AAU7T9G6_9ACTN</name>
<dbReference type="AlphaFoldDB" id="A0AAU7T9G6"/>